<accession>A0ABY6BRJ2</accession>
<proteinExistence type="predicted"/>
<gene>
    <name evidence="1" type="ORF">N6Q81_09670</name>
</gene>
<protein>
    <submittedName>
        <fullName evidence="1">ADP-ribosylglycohydrolase family protein</fullName>
    </submittedName>
</protein>
<keyword evidence="2" id="KW-1185">Reference proteome</keyword>
<dbReference type="Proteomes" id="UP001064390">
    <property type="component" value="Chromosome"/>
</dbReference>
<evidence type="ECO:0000313" key="1">
    <source>
        <dbReference type="EMBL" id="UXI78294.1"/>
    </source>
</evidence>
<sequence>MLRLTWVQPEDLIGHELRQARLDGRNASAVAARWRAAGGREAPSRAGASTGPASPYLRLLARDLLDE</sequence>
<organism evidence="1 2">
    <name type="scientific">Streptomyces vinaceusdrappus</name>
    <dbReference type="NCBI Taxonomy" id="67376"/>
    <lineage>
        <taxon>Bacteria</taxon>
        <taxon>Bacillati</taxon>
        <taxon>Actinomycetota</taxon>
        <taxon>Actinomycetes</taxon>
        <taxon>Kitasatosporales</taxon>
        <taxon>Streptomycetaceae</taxon>
        <taxon>Streptomyces</taxon>
        <taxon>Streptomyces rochei group</taxon>
    </lineage>
</organism>
<feature type="non-terminal residue" evidence="1">
    <location>
        <position position="67"/>
    </location>
</feature>
<name>A0ABY6BRJ2_9ACTN</name>
<dbReference type="EMBL" id="CP104697">
    <property type="protein sequence ID" value="UXI78294.1"/>
    <property type="molecule type" value="Genomic_DNA"/>
</dbReference>
<reference evidence="1" key="1">
    <citation type="submission" date="2022-09" db="EMBL/GenBank/DDBJ databases">
        <title>Streptomyces vinaceusdrappus strain AC-40.</title>
        <authorList>
            <person name="Sedeek A.M."/>
            <person name="Salah I."/>
            <person name="Kamel H.L."/>
            <person name="Soltan M.A."/>
            <person name="Elsayed T.R."/>
        </authorList>
    </citation>
    <scope>NUCLEOTIDE SEQUENCE</scope>
    <source>
        <strain evidence="1">AC-40</strain>
    </source>
</reference>
<evidence type="ECO:0000313" key="2">
    <source>
        <dbReference type="Proteomes" id="UP001064390"/>
    </source>
</evidence>